<dbReference type="Gene3D" id="3.30.1360.10">
    <property type="entry name" value="RNA polymerase, RBP11-like subunit"/>
    <property type="match status" value="1"/>
</dbReference>
<name>A0A3R9PM80_9CREN</name>
<evidence type="ECO:0000259" key="5">
    <source>
        <dbReference type="Pfam" id="PF13656"/>
    </source>
</evidence>
<keyword evidence="4" id="KW-0548">Nucleotidyltransferase</keyword>
<dbReference type="SUPFAM" id="SSF55257">
    <property type="entry name" value="RBP11-like subunits of RNA polymerase"/>
    <property type="match status" value="1"/>
</dbReference>
<dbReference type="CDD" id="cd06927">
    <property type="entry name" value="RNAP_L"/>
    <property type="match status" value="1"/>
</dbReference>
<dbReference type="OrthoDB" id="24205at2157"/>
<dbReference type="GO" id="GO:0003899">
    <property type="term" value="F:DNA-directed RNA polymerase activity"/>
    <property type="evidence" value="ECO:0007669"/>
    <property type="project" value="UniProtKB-UniRule"/>
</dbReference>
<comment type="subcellular location">
    <subcellularLocation>
        <location evidence="4">Cytoplasm</location>
    </subcellularLocation>
</comment>
<comment type="subunit">
    <text evidence="4">Part of the RNA polymerase complex.</text>
</comment>
<comment type="function">
    <text evidence="4">DNA-dependent RNA polymerase (RNAP) catalyzes the transcription of DNA into RNA using the four ribonucleoside triphosphates as substrates.</text>
</comment>
<organism evidence="6 8">
    <name type="scientific">Candidatus Methanodesulfokora washburnensis</name>
    <dbReference type="NCBI Taxonomy" id="2478471"/>
    <lineage>
        <taxon>Archaea</taxon>
        <taxon>Thermoproteota</taxon>
        <taxon>Candidatus Korarchaeia</taxon>
        <taxon>Candidatus Korarchaeia incertae sedis</taxon>
        <taxon>Candidatus Methanodesulfokora</taxon>
    </lineage>
</organism>
<comment type="caution">
    <text evidence="6">The sequence shown here is derived from an EMBL/GenBank/DDBJ whole genome shotgun (WGS) entry which is preliminary data.</text>
</comment>
<dbReference type="Proteomes" id="UP000316217">
    <property type="component" value="Unassembled WGS sequence"/>
</dbReference>
<evidence type="ECO:0000313" key="9">
    <source>
        <dbReference type="Proteomes" id="UP000316217"/>
    </source>
</evidence>
<dbReference type="PANTHER" id="PTHR13946">
    <property type="entry name" value="DNA-DIRECTED RNA POLYMERASE I,II,III"/>
    <property type="match status" value="1"/>
</dbReference>
<evidence type="ECO:0000256" key="1">
    <source>
        <dbReference type="ARBA" id="ARBA00022478"/>
    </source>
</evidence>
<dbReference type="InterPro" id="IPR009025">
    <property type="entry name" value="RBP11-like_dimer"/>
</dbReference>
<sequence>MELKIEKKEKNLLSIRVYGETYTLLDPLTDVLLRMDGVEFAGYDVPHPLKEEGVLTVRTRDGVSPDKVILEALNKLKAEFGKIKPDVEQQLKKVG</sequence>
<protein>
    <recommendedName>
        <fullName evidence="4">DNA-directed RNA polymerase subunit Rpo11</fullName>
        <ecNumber evidence="4">2.7.7.6</ecNumber>
    </recommendedName>
    <alternativeName>
        <fullName evidence="4">DNA-directed RNA polymerase subunit L</fullName>
    </alternativeName>
</protein>
<dbReference type="GO" id="GO:0006351">
    <property type="term" value="P:DNA-templated transcription"/>
    <property type="evidence" value="ECO:0007669"/>
    <property type="project" value="UniProtKB-UniRule"/>
</dbReference>
<evidence type="ECO:0000256" key="4">
    <source>
        <dbReference type="HAMAP-Rule" id="MF_00261"/>
    </source>
</evidence>
<dbReference type="PANTHER" id="PTHR13946:SF28">
    <property type="entry name" value="DNA-DIRECTED RNA POLYMERASES I AND III SUBUNIT RPAC2"/>
    <property type="match status" value="1"/>
</dbReference>
<proteinExistence type="inferred from homology"/>
<reference evidence="6 8" key="1">
    <citation type="submission" date="2018-10" db="EMBL/GenBank/DDBJ databases">
        <title>Co-occurring genomic capacity for anaerobic methane metabolism and dissimilatory sulfite reduction discovered in the Korarchaeota.</title>
        <authorList>
            <person name="Mckay L.J."/>
            <person name="Dlakic M."/>
            <person name="Fields M.W."/>
            <person name="Delmont T.O."/>
            <person name="Eren A.M."/>
            <person name="Jay Z.J."/>
            <person name="Klingelsmith K.B."/>
            <person name="Rusch D.B."/>
            <person name="Inskeep W.P."/>
        </authorList>
    </citation>
    <scope>NUCLEOTIDE SEQUENCE [LARGE SCALE GENOMIC DNA]</scope>
    <source>
        <strain evidence="6 8">MDKW</strain>
    </source>
</reference>
<dbReference type="Proteomes" id="UP000277582">
    <property type="component" value="Unassembled WGS sequence"/>
</dbReference>
<dbReference type="EMBL" id="RXII01000120">
    <property type="protein sequence ID" value="RZN58340.1"/>
    <property type="molecule type" value="Genomic_DNA"/>
</dbReference>
<dbReference type="Pfam" id="PF13656">
    <property type="entry name" value="RNA_pol_L_2"/>
    <property type="match status" value="1"/>
</dbReference>
<evidence type="ECO:0000256" key="3">
    <source>
        <dbReference type="ARBA" id="ARBA00025751"/>
    </source>
</evidence>
<keyword evidence="8" id="KW-1185">Reference proteome</keyword>
<keyword evidence="4" id="KW-0963">Cytoplasm</keyword>
<dbReference type="RefSeq" id="WP_125670414.1">
    <property type="nucleotide sequence ID" value="NZ_RCOS01000027.1"/>
</dbReference>
<dbReference type="EMBL" id="RCOS01000027">
    <property type="protein sequence ID" value="RSN77799.1"/>
    <property type="molecule type" value="Genomic_DNA"/>
</dbReference>
<evidence type="ECO:0000313" key="8">
    <source>
        <dbReference type="Proteomes" id="UP000277582"/>
    </source>
</evidence>
<gene>
    <name evidence="4" type="primary">rpo11</name>
    <name evidence="4" type="synonym">rpoL</name>
    <name evidence="6" type="ORF">D6D85_02110</name>
    <name evidence="7" type="ORF">EF810_07750</name>
</gene>
<feature type="domain" description="DNA-directed RNA polymerase RBP11-like dimerisation" evidence="5">
    <location>
        <begin position="14"/>
        <end position="84"/>
    </location>
</feature>
<comment type="catalytic activity">
    <reaction evidence="4">
        <text>RNA(n) + a ribonucleoside 5'-triphosphate = RNA(n+1) + diphosphate</text>
        <dbReference type="Rhea" id="RHEA:21248"/>
        <dbReference type="Rhea" id="RHEA-COMP:14527"/>
        <dbReference type="Rhea" id="RHEA-COMP:17342"/>
        <dbReference type="ChEBI" id="CHEBI:33019"/>
        <dbReference type="ChEBI" id="CHEBI:61557"/>
        <dbReference type="ChEBI" id="CHEBI:140395"/>
        <dbReference type="EC" id="2.7.7.6"/>
    </reaction>
</comment>
<keyword evidence="4" id="KW-0808">Transferase</keyword>
<dbReference type="AlphaFoldDB" id="A0A3R9PM80"/>
<dbReference type="HAMAP" id="MF_00261">
    <property type="entry name" value="RNApol_arch_Rpo11"/>
    <property type="match status" value="1"/>
</dbReference>
<dbReference type="EC" id="2.7.7.6" evidence="4"/>
<dbReference type="InterPro" id="IPR036603">
    <property type="entry name" value="RBP11-like"/>
</dbReference>
<reference evidence="7 9" key="2">
    <citation type="journal article" date="2019" name="Nat. Microbiol.">
        <title>Wide diversity of methane and short-chain alkane metabolisms in uncultured archaea.</title>
        <authorList>
            <person name="Borrel G."/>
            <person name="Adam P.S."/>
            <person name="McKay L.J."/>
            <person name="Chen L.X."/>
            <person name="Sierra-Garcia I.N."/>
            <person name="Sieber C.M."/>
            <person name="Letourneur Q."/>
            <person name="Ghozlane A."/>
            <person name="Andersen G.L."/>
            <person name="Li W.J."/>
            <person name="Hallam S.J."/>
            <person name="Muyzer G."/>
            <person name="de Oliveira V.M."/>
            <person name="Inskeep W.P."/>
            <person name="Banfield J.F."/>
            <person name="Gribaldo S."/>
        </authorList>
    </citation>
    <scope>NUCLEOTIDE SEQUENCE [LARGE SCALE GENOMIC DNA]</scope>
    <source>
        <strain evidence="7">NM4</strain>
    </source>
</reference>
<evidence type="ECO:0000313" key="7">
    <source>
        <dbReference type="EMBL" id="RZN58340.1"/>
    </source>
</evidence>
<keyword evidence="2 4" id="KW-0804">Transcription</keyword>
<accession>A0A3R9PM80</accession>
<keyword evidence="1 4" id="KW-0240">DNA-directed RNA polymerase</keyword>
<dbReference type="GO" id="GO:0000428">
    <property type="term" value="C:DNA-directed RNA polymerase complex"/>
    <property type="evidence" value="ECO:0007669"/>
    <property type="project" value="UniProtKB-KW"/>
</dbReference>
<dbReference type="GO" id="GO:0046983">
    <property type="term" value="F:protein dimerization activity"/>
    <property type="evidence" value="ECO:0007669"/>
    <property type="project" value="InterPro"/>
</dbReference>
<dbReference type="GO" id="GO:0005737">
    <property type="term" value="C:cytoplasm"/>
    <property type="evidence" value="ECO:0007669"/>
    <property type="project" value="UniProtKB-SubCell"/>
</dbReference>
<evidence type="ECO:0000256" key="2">
    <source>
        <dbReference type="ARBA" id="ARBA00023163"/>
    </source>
</evidence>
<comment type="similarity">
    <text evidence="3 4">Belongs to the archaeal Rpo11/eukaryotic RPB11/RPC19 RNA polymerase subunit family.</text>
</comment>
<evidence type="ECO:0000313" key="6">
    <source>
        <dbReference type="EMBL" id="RSN77799.1"/>
    </source>
</evidence>
<dbReference type="InterPro" id="IPR022905">
    <property type="entry name" value="Rpo11-like"/>
</dbReference>